<dbReference type="InterPro" id="IPR016039">
    <property type="entry name" value="Thiolase-like"/>
</dbReference>
<keyword evidence="4" id="KW-1185">Reference proteome</keyword>
<evidence type="ECO:0000256" key="1">
    <source>
        <dbReference type="SAM" id="MobiDB-lite"/>
    </source>
</evidence>
<dbReference type="Gene3D" id="3.40.47.10">
    <property type="match status" value="1"/>
</dbReference>
<proteinExistence type="predicted"/>
<feature type="compositionally biased region" description="Basic and acidic residues" evidence="1">
    <location>
        <begin position="103"/>
        <end position="116"/>
    </location>
</feature>
<evidence type="ECO:0000313" key="4">
    <source>
        <dbReference type="Proteomes" id="UP001189429"/>
    </source>
</evidence>
<feature type="compositionally biased region" description="Basic residues" evidence="1">
    <location>
        <begin position="91"/>
        <end position="102"/>
    </location>
</feature>
<feature type="domain" description="Thiolase C-terminal" evidence="2">
    <location>
        <begin position="11"/>
        <end position="76"/>
    </location>
</feature>
<gene>
    <name evidence="3" type="ORF">PCOR1329_LOCUS78078</name>
</gene>
<evidence type="ECO:0000313" key="3">
    <source>
        <dbReference type="EMBL" id="CAK0900942.1"/>
    </source>
</evidence>
<organism evidence="3 4">
    <name type="scientific">Prorocentrum cordatum</name>
    <dbReference type="NCBI Taxonomy" id="2364126"/>
    <lineage>
        <taxon>Eukaryota</taxon>
        <taxon>Sar</taxon>
        <taxon>Alveolata</taxon>
        <taxon>Dinophyceae</taxon>
        <taxon>Prorocentrales</taxon>
        <taxon>Prorocentraceae</taxon>
        <taxon>Prorocentrum</taxon>
    </lineage>
</organism>
<feature type="compositionally biased region" description="Low complexity" evidence="1">
    <location>
        <begin position="239"/>
        <end position="256"/>
    </location>
</feature>
<dbReference type="PANTHER" id="PTHR42870:SF2">
    <property type="entry name" value="LIPID-TRANSFER PROTEIN, PUTATIVE-RELATED"/>
    <property type="match status" value="1"/>
</dbReference>
<comment type="caution">
    <text evidence="3">The sequence shown here is derived from an EMBL/GenBank/DDBJ whole genome shotgun (WGS) entry which is preliminary data.</text>
</comment>
<dbReference type="Pfam" id="PF22691">
    <property type="entry name" value="Thiolase_C_1"/>
    <property type="match status" value="1"/>
</dbReference>
<evidence type="ECO:0000259" key="2">
    <source>
        <dbReference type="Pfam" id="PF22691"/>
    </source>
</evidence>
<dbReference type="Proteomes" id="UP001189429">
    <property type="component" value="Unassembled WGS sequence"/>
</dbReference>
<dbReference type="PANTHER" id="PTHR42870">
    <property type="entry name" value="ACETYL-COA C-ACETYLTRANSFERASE"/>
    <property type="match status" value="1"/>
</dbReference>
<feature type="region of interest" description="Disordered" evidence="1">
    <location>
        <begin position="78"/>
        <end position="264"/>
    </location>
</feature>
<feature type="compositionally biased region" description="Basic and acidic residues" evidence="1">
    <location>
        <begin position="145"/>
        <end position="202"/>
    </location>
</feature>
<sequence length="264" mass="28848">MTSAEPDYAPSRLPVNTHGGLLAFGAPWEVPAMYNVIEAVEQLAGRAGGRQVPGARRALVYGNGGIFSHSAVAILAAPVDGSASPPPDARGRRRGSPKKAPRPPKEDAARDPRPPEEQASAPPPPKRRNCLEMGVPAKPSAAAAEAERRAAREAKEAERKLQEQAELEAKRRREEQERRQLELQRKRQEEEKRQREAEERRREQARRRQKQEQEEDAEAPQDFVQLQTRRMGAVELRRPGPASPAGGLAGTASSPAKSLGARGG</sequence>
<dbReference type="SUPFAM" id="SSF53901">
    <property type="entry name" value="Thiolase-like"/>
    <property type="match status" value="1"/>
</dbReference>
<dbReference type="EMBL" id="CAUYUJ010020857">
    <property type="protein sequence ID" value="CAK0900942.1"/>
    <property type="molecule type" value="Genomic_DNA"/>
</dbReference>
<reference evidence="3" key="1">
    <citation type="submission" date="2023-10" db="EMBL/GenBank/DDBJ databases">
        <authorList>
            <person name="Chen Y."/>
            <person name="Shah S."/>
            <person name="Dougan E. K."/>
            <person name="Thang M."/>
            <person name="Chan C."/>
        </authorList>
    </citation>
    <scope>NUCLEOTIDE SEQUENCE [LARGE SCALE GENOMIC DNA]</scope>
</reference>
<feature type="non-terminal residue" evidence="3">
    <location>
        <position position="264"/>
    </location>
</feature>
<dbReference type="InterPro" id="IPR055140">
    <property type="entry name" value="Thiolase_C_2"/>
</dbReference>
<protein>
    <recommendedName>
        <fullName evidence="2">Thiolase C-terminal domain-containing protein</fullName>
    </recommendedName>
</protein>
<name>A0ABN9XM26_9DINO</name>
<accession>A0ABN9XM26</accession>